<reference evidence="1 2" key="1">
    <citation type="journal article" date="2024" name="G3 (Bethesda)">
        <title>Genome assembly of Hibiscus sabdariffa L. provides insights into metabolisms of medicinal natural products.</title>
        <authorList>
            <person name="Kim T."/>
        </authorList>
    </citation>
    <scope>NUCLEOTIDE SEQUENCE [LARGE SCALE GENOMIC DNA]</scope>
    <source>
        <strain evidence="1">TK-2024</strain>
        <tissue evidence="1">Old leaves</tissue>
    </source>
</reference>
<organism evidence="1 2">
    <name type="scientific">Hibiscus sabdariffa</name>
    <name type="common">roselle</name>
    <dbReference type="NCBI Taxonomy" id="183260"/>
    <lineage>
        <taxon>Eukaryota</taxon>
        <taxon>Viridiplantae</taxon>
        <taxon>Streptophyta</taxon>
        <taxon>Embryophyta</taxon>
        <taxon>Tracheophyta</taxon>
        <taxon>Spermatophyta</taxon>
        <taxon>Magnoliopsida</taxon>
        <taxon>eudicotyledons</taxon>
        <taxon>Gunneridae</taxon>
        <taxon>Pentapetalae</taxon>
        <taxon>rosids</taxon>
        <taxon>malvids</taxon>
        <taxon>Malvales</taxon>
        <taxon>Malvaceae</taxon>
        <taxon>Malvoideae</taxon>
        <taxon>Hibiscus</taxon>
    </lineage>
</organism>
<keyword evidence="2" id="KW-1185">Reference proteome</keyword>
<name>A0ABR2CAB7_9ROSI</name>
<protein>
    <submittedName>
        <fullName evidence="1">Uncharacterized protein</fullName>
    </submittedName>
</protein>
<accession>A0ABR2CAB7</accession>
<comment type="caution">
    <text evidence="1">The sequence shown here is derived from an EMBL/GenBank/DDBJ whole genome shotgun (WGS) entry which is preliminary data.</text>
</comment>
<gene>
    <name evidence="1" type="ORF">V6N12_068975</name>
</gene>
<evidence type="ECO:0000313" key="2">
    <source>
        <dbReference type="Proteomes" id="UP001472677"/>
    </source>
</evidence>
<sequence>METPEAWFPSYQPLKPTLSLSIYQTPLKPCSFVVLKEWSSSFKRHCLSSRGVGLVREYGWRRAATGRRFGCNGRWCDLAKPSSASGCGSLGDSNLLEVSLTSCIFLGCDKDLDCFTILDKKQTFGYLETYVNVNVMRNVDGDISLEEAYSLVPDFSSLKHCYPIRFNFLVILFRRTTSIDAGMKLQEDCSGEEGRILRAFVSLYYDIRTWMSSFLTILEMFFWSEETAWNYGKNCFTALSSGFRGFCLLLSWFLTLLV</sequence>
<dbReference type="Proteomes" id="UP001472677">
    <property type="component" value="Unassembled WGS sequence"/>
</dbReference>
<dbReference type="EMBL" id="JBBPBM010000059">
    <property type="protein sequence ID" value="KAK8516368.1"/>
    <property type="molecule type" value="Genomic_DNA"/>
</dbReference>
<evidence type="ECO:0000313" key="1">
    <source>
        <dbReference type="EMBL" id="KAK8516368.1"/>
    </source>
</evidence>
<proteinExistence type="predicted"/>